<dbReference type="PANTHER" id="PTHR36510">
    <property type="entry name" value="GLUTAMATE--CYSTEINE LIGASE 2-RELATED"/>
    <property type="match status" value="1"/>
</dbReference>
<dbReference type="Pfam" id="PF04107">
    <property type="entry name" value="GCS2"/>
    <property type="match status" value="1"/>
</dbReference>
<dbReference type="Proteomes" id="UP001302349">
    <property type="component" value="Chromosome"/>
</dbReference>
<evidence type="ECO:0000313" key="1">
    <source>
        <dbReference type="EMBL" id="WOK09326.1"/>
    </source>
</evidence>
<dbReference type="InterPro" id="IPR006336">
    <property type="entry name" value="GCS2"/>
</dbReference>
<name>A0ABZ0IXG2_9BACT</name>
<dbReference type="RefSeq" id="WP_317491946.1">
    <property type="nucleotide sequence ID" value="NZ_CP136051.1"/>
</dbReference>
<keyword evidence="2" id="KW-1185">Reference proteome</keyword>
<reference evidence="1 2" key="1">
    <citation type="journal article" date="2023" name="Microbiol. Resour. Announc.">
        <title>Complete Genome Sequence of Imperialibacter roseus strain P4T.</title>
        <authorList>
            <person name="Tizabi D.R."/>
            <person name="Bachvaroff T."/>
            <person name="Hill R.T."/>
        </authorList>
    </citation>
    <scope>NUCLEOTIDE SEQUENCE [LARGE SCALE GENOMIC DNA]</scope>
    <source>
        <strain evidence="1 2">P4T</strain>
    </source>
</reference>
<dbReference type="InterPro" id="IPR050141">
    <property type="entry name" value="GCL_type2/YbdK_subfam"/>
</dbReference>
<dbReference type="PANTHER" id="PTHR36510:SF1">
    <property type="entry name" value="GLUTAMATE--CYSTEINE LIGASE 2-RELATED"/>
    <property type="match status" value="1"/>
</dbReference>
<evidence type="ECO:0000313" key="2">
    <source>
        <dbReference type="Proteomes" id="UP001302349"/>
    </source>
</evidence>
<sequence>MAEQKRNLHLFDGFGVEMEYMIVSRKGLNVLPIADKLFKQVTGEFVADVYRGGIAWSNELVSHVIEIKTNGPTATLNGLDKPFHENIQEINRLLAPFDAMLLPGGAHPWMDPYKETVIWPHENNDIYELYNRIFDCRGHGWSNLQSTHINLPFQGDEEFARLHAAIRVLLPIIPALTASSPILDGKLSGFVDTRLETYRHNQEKVPSIAGKVVPEQLFTQAEYDKQIFQRIRGDINSYDTDGILDQYFLNSRGAIARFDRGAIEIRIIDIQECPAADIAVLQVIVALLKELVNETLCSFEEQKSWHEDDLAAIFLSVVKEGSNYTITNRQYLKLFGMEQKAATAAKCWEHLVNMADKDQSNAIVRAIIAQGNLSERMIKHLGQSFSHEALLGLYEELAGCLENNTMFLPSAKR</sequence>
<accession>A0ABZ0IXG2</accession>
<organism evidence="1 2">
    <name type="scientific">Imperialibacter roseus</name>
    <dbReference type="NCBI Taxonomy" id="1324217"/>
    <lineage>
        <taxon>Bacteria</taxon>
        <taxon>Pseudomonadati</taxon>
        <taxon>Bacteroidota</taxon>
        <taxon>Cytophagia</taxon>
        <taxon>Cytophagales</taxon>
        <taxon>Flammeovirgaceae</taxon>
        <taxon>Imperialibacter</taxon>
    </lineage>
</organism>
<dbReference type="Gene3D" id="3.30.590.20">
    <property type="match status" value="1"/>
</dbReference>
<dbReference type="InterPro" id="IPR014746">
    <property type="entry name" value="Gln_synth/guanido_kin_cat_dom"/>
</dbReference>
<dbReference type="GO" id="GO:0016874">
    <property type="term" value="F:ligase activity"/>
    <property type="evidence" value="ECO:0007669"/>
    <property type="project" value="UniProtKB-KW"/>
</dbReference>
<protein>
    <submittedName>
        <fullName evidence="1">Glutamate-cysteine ligase family protein</fullName>
    </submittedName>
</protein>
<dbReference type="SUPFAM" id="SSF55931">
    <property type="entry name" value="Glutamine synthetase/guanido kinase"/>
    <property type="match status" value="1"/>
</dbReference>
<dbReference type="EMBL" id="CP136051">
    <property type="protein sequence ID" value="WOK09326.1"/>
    <property type="molecule type" value="Genomic_DNA"/>
</dbReference>
<gene>
    <name evidence="1" type="ORF">RT717_11820</name>
</gene>
<proteinExistence type="predicted"/>
<keyword evidence="1" id="KW-0436">Ligase</keyword>